<dbReference type="EMBL" id="CP087977">
    <property type="protein sequence ID" value="UUZ45592.1"/>
    <property type="molecule type" value="Genomic_DNA"/>
</dbReference>
<dbReference type="Proteomes" id="UP001059663">
    <property type="component" value="Chromosome"/>
</dbReference>
<protein>
    <submittedName>
        <fullName evidence="1">Glycosyltransferase</fullName>
    </submittedName>
</protein>
<organism evidence="1 2">
    <name type="scientific">Janibacter limosus</name>
    <dbReference type="NCBI Taxonomy" id="53458"/>
    <lineage>
        <taxon>Bacteria</taxon>
        <taxon>Bacillati</taxon>
        <taxon>Actinomycetota</taxon>
        <taxon>Actinomycetes</taxon>
        <taxon>Micrococcales</taxon>
        <taxon>Intrasporangiaceae</taxon>
        <taxon>Janibacter</taxon>
    </lineage>
</organism>
<proteinExistence type="predicted"/>
<evidence type="ECO:0000313" key="2">
    <source>
        <dbReference type="Proteomes" id="UP001059663"/>
    </source>
</evidence>
<evidence type="ECO:0000313" key="1">
    <source>
        <dbReference type="EMBL" id="UUZ45592.1"/>
    </source>
</evidence>
<accession>A0AC61U6B3</accession>
<gene>
    <name evidence="1" type="ORF">LP422_05810</name>
</gene>
<sequence>MTSPIFFIPTHGSWSGGGKGVLNNYRHAASRHSQISFDQGDIDVINRNYPNSTAGWSRPFILAPQNARPWEGPTLGLKEKAKVSALRLASEVAMHRAKGVVRVGGSIPVRGRSHSSLLPNPLDPDFEEQVRGIEESPSPSSEPYILSLGSINSYRGIEDLLGGYRSYLDGGGALPLRIVGGGQPHYLARINELARELPTVTISTRGVSRREALTFLHHATAAVLPSHVEASPFSLLEALAVQHNVIASDITGHHDIVPADVPAPTWYSHSDPRALGEALASAKAGSGLPLTPLADEGWREQLRVDWGDRLMKMLGDLSAESVHD</sequence>
<name>A0AC61U6B3_9MICO</name>
<reference evidence="1" key="1">
    <citation type="submission" date="2021-11" db="EMBL/GenBank/DDBJ databases">
        <title>Study of the species diversity of bacterial strains isolated from a unique natural object - Shulgan-Tash cave (Bashkiria).</title>
        <authorList>
            <person name="Sazanova A.L."/>
            <person name="Chirak E.R."/>
            <person name="Safronova V.I."/>
        </authorList>
    </citation>
    <scope>NUCLEOTIDE SEQUENCE</scope>
    <source>
        <strain evidence="1">P1</strain>
    </source>
</reference>